<dbReference type="SMART" id="SM00558">
    <property type="entry name" value="JmjC"/>
    <property type="match status" value="1"/>
</dbReference>
<evidence type="ECO:0000313" key="6">
    <source>
        <dbReference type="Proteomes" id="UP000663881"/>
    </source>
</evidence>
<dbReference type="InterPro" id="IPR003347">
    <property type="entry name" value="JmjC_dom"/>
</dbReference>
<dbReference type="GO" id="GO:0045905">
    <property type="term" value="P:positive regulation of translational termination"/>
    <property type="evidence" value="ECO:0007669"/>
    <property type="project" value="TreeGrafter"/>
</dbReference>
<dbReference type="PANTHER" id="PTHR12480">
    <property type="entry name" value="ARGININE DEMETHYLASE AND LYSYL-HYDROXYLASE JMJD"/>
    <property type="match status" value="1"/>
</dbReference>
<dbReference type="GO" id="GO:0005634">
    <property type="term" value="C:nucleus"/>
    <property type="evidence" value="ECO:0007669"/>
    <property type="project" value="TreeGrafter"/>
</dbReference>
<dbReference type="GO" id="GO:0016706">
    <property type="term" value="F:2-oxoglutarate-dependent dioxygenase activity"/>
    <property type="evidence" value="ECO:0007669"/>
    <property type="project" value="TreeGrafter"/>
</dbReference>
<name>A0A820L9T7_9BILA</name>
<feature type="non-terminal residue" evidence="5">
    <location>
        <position position="108"/>
    </location>
</feature>
<evidence type="ECO:0000259" key="4">
    <source>
        <dbReference type="PROSITE" id="PS51184"/>
    </source>
</evidence>
<dbReference type="GO" id="GO:0005737">
    <property type="term" value="C:cytoplasm"/>
    <property type="evidence" value="ECO:0007669"/>
    <property type="project" value="TreeGrafter"/>
</dbReference>
<dbReference type="GO" id="GO:0043565">
    <property type="term" value="F:sequence-specific DNA binding"/>
    <property type="evidence" value="ECO:0007669"/>
    <property type="project" value="TreeGrafter"/>
</dbReference>
<dbReference type="InterPro" id="IPR050910">
    <property type="entry name" value="JMJD6_ArgDemeth/LysHydrox"/>
</dbReference>
<protein>
    <recommendedName>
        <fullName evidence="3">Jumonji domain-containing protein 4</fullName>
    </recommendedName>
</protein>
<evidence type="ECO:0000313" key="5">
    <source>
        <dbReference type="EMBL" id="CAF4355665.1"/>
    </source>
</evidence>
<feature type="domain" description="JmjC" evidence="4">
    <location>
        <begin position="1"/>
        <end position="108"/>
    </location>
</feature>
<accession>A0A820L9T7</accession>
<dbReference type="PROSITE" id="PS51184">
    <property type="entry name" value="JMJC"/>
    <property type="match status" value="1"/>
</dbReference>
<dbReference type="AlphaFoldDB" id="A0A820L9T7"/>
<organism evidence="5 6">
    <name type="scientific">Adineta steineri</name>
    <dbReference type="NCBI Taxonomy" id="433720"/>
    <lineage>
        <taxon>Eukaryota</taxon>
        <taxon>Metazoa</taxon>
        <taxon>Spiralia</taxon>
        <taxon>Gnathifera</taxon>
        <taxon>Rotifera</taxon>
        <taxon>Eurotatoria</taxon>
        <taxon>Bdelloidea</taxon>
        <taxon>Adinetida</taxon>
        <taxon>Adinetidae</taxon>
        <taxon>Adineta</taxon>
    </lineage>
</organism>
<dbReference type="EMBL" id="CAJOAY010022268">
    <property type="protein sequence ID" value="CAF4355665.1"/>
    <property type="molecule type" value="Genomic_DNA"/>
</dbReference>
<evidence type="ECO:0000256" key="1">
    <source>
        <dbReference type="ARBA" id="ARBA00038068"/>
    </source>
</evidence>
<sequence>MSNETKPLLYSIPIYFQSDWLNEKCLAENEDDFRFVYMGGDGTSTPLHMDVLGTYSWSANICGRKRWCFSKPYPIEFIQEPGDIVFVPSEWYHDVTNIGYTISINHNW</sequence>
<evidence type="ECO:0000256" key="2">
    <source>
        <dbReference type="ARBA" id="ARBA00047762"/>
    </source>
</evidence>
<comment type="caution">
    <text evidence="5">The sequence shown here is derived from an EMBL/GenBank/DDBJ whole genome shotgun (WGS) entry which is preliminary data.</text>
</comment>
<reference evidence="5" key="1">
    <citation type="submission" date="2021-02" db="EMBL/GenBank/DDBJ databases">
        <authorList>
            <person name="Nowell W R."/>
        </authorList>
    </citation>
    <scope>NUCLEOTIDE SEQUENCE</scope>
</reference>
<dbReference type="Pfam" id="PF02373">
    <property type="entry name" value="JmjC"/>
    <property type="match status" value="1"/>
</dbReference>
<evidence type="ECO:0000256" key="3">
    <source>
        <dbReference type="ARBA" id="ARBA00082904"/>
    </source>
</evidence>
<comment type="similarity">
    <text evidence="1">Belongs to the JMJD6 family.</text>
</comment>
<dbReference type="Gene3D" id="2.60.120.650">
    <property type="entry name" value="Cupin"/>
    <property type="match status" value="2"/>
</dbReference>
<dbReference type="PANTHER" id="PTHR12480:SF6">
    <property type="entry name" value="2-OXOGLUTARATE AND IRON-DEPENDENT OXYGENASE JMJD4"/>
    <property type="match status" value="1"/>
</dbReference>
<dbReference type="Proteomes" id="UP000663881">
    <property type="component" value="Unassembled WGS sequence"/>
</dbReference>
<gene>
    <name evidence="5" type="ORF">OKA104_LOCUS49046</name>
</gene>
<dbReference type="SUPFAM" id="SSF51197">
    <property type="entry name" value="Clavaminate synthase-like"/>
    <property type="match status" value="1"/>
</dbReference>
<proteinExistence type="inferred from homology"/>
<comment type="catalytic activity">
    <reaction evidence="2">
        <text>L-lysyl-[protein] + 2-oxoglutarate + O2 = 4-hydroxy-L-lysyl-[protein] + succinate + CO2</text>
        <dbReference type="Rhea" id="RHEA:57156"/>
        <dbReference type="Rhea" id="RHEA-COMP:9752"/>
        <dbReference type="Rhea" id="RHEA-COMP:15084"/>
        <dbReference type="ChEBI" id="CHEBI:15379"/>
        <dbReference type="ChEBI" id="CHEBI:16526"/>
        <dbReference type="ChEBI" id="CHEBI:16810"/>
        <dbReference type="ChEBI" id="CHEBI:29969"/>
        <dbReference type="ChEBI" id="CHEBI:30031"/>
        <dbReference type="ChEBI" id="CHEBI:141495"/>
    </reaction>
</comment>